<dbReference type="PANTHER" id="PTHR31435:SF10">
    <property type="entry name" value="BSR4717 PROTEIN"/>
    <property type="match status" value="1"/>
</dbReference>
<reference evidence="3 4" key="1">
    <citation type="submission" date="2022-03" db="EMBL/GenBank/DDBJ databases">
        <title>Novel taxa within the pig intestine.</title>
        <authorList>
            <person name="Wylensek D."/>
            <person name="Bishof K."/>
            <person name="Afrizal A."/>
            <person name="Clavel T."/>
        </authorList>
    </citation>
    <scope>NUCLEOTIDE SEQUENCE [LARGE SCALE GENOMIC DNA]</scope>
    <source>
        <strain evidence="3 4">Cla-KB-P134</strain>
    </source>
</reference>
<evidence type="ECO:0000313" key="4">
    <source>
        <dbReference type="Proteomes" id="UP001285244"/>
    </source>
</evidence>
<dbReference type="Proteomes" id="UP001285244">
    <property type="component" value="Unassembled WGS sequence"/>
</dbReference>
<gene>
    <name evidence="3" type="ORF">MOZ64_05250</name>
</gene>
<feature type="domain" description="N-acetyltransferase" evidence="1">
    <location>
        <begin position="1"/>
        <end position="94"/>
    </location>
</feature>
<dbReference type="SUPFAM" id="SSF55729">
    <property type="entry name" value="Acyl-CoA N-acyltransferases (Nat)"/>
    <property type="match status" value="1"/>
</dbReference>
<evidence type="ECO:0000259" key="1">
    <source>
        <dbReference type="PROSITE" id="PS51186"/>
    </source>
</evidence>
<dbReference type="InterPro" id="IPR000182">
    <property type="entry name" value="GNAT_dom"/>
</dbReference>
<protein>
    <submittedName>
        <fullName evidence="3">N-acetyltransferase</fullName>
    </submittedName>
</protein>
<evidence type="ECO:0000259" key="2">
    <source>
        <dbReference type="PROSITE" id="PS51729"/>
    </source>
</evidence>
<dbReference type="PROSITE" id="PS51729">
    <property type="entry name" value="GNAT_YJDJ"/>
    <property type="match status" value="1"/>
</dbReference>
<name>A0ABU4WLX6_9FIRM</name>
<feature type="domain" description="N-acetyltransferase" evidence="2">
    <location>
        <begin position="5"/>
        <end position="91"/>
    </location>
</feature>
<dbReference type="InterPro" id="IPR031165">
    <property type="entry name" value="GNAT_YJDJ"/>
</dbReference>
<dbReference type="PANTHER" id="PTHR31435">
    <property type="entry name" value="PROTEIN NATD1"/>
    <property type="match status" value="1"/>
</dbReference>
<comment type="caution">
    <text evidence="3">The sequence shown here is derived from an EMBL/GenBank/DDBJ whole genome shotgun (WGS) entry which is preliminary data.</text>
</comment>
<organism evidence="3 4">
    <name type="scientific">Absicoccus intestinalis</name>
    <dbReference type="NCBI Taxonomy" id="2926319"/>
    <lineage>
        <taxon>Bacteria</taxon>
        <taxon>Bacillati</taxon>
        <taxon>Bacillota</taxon>
        <taxon>Erysipelotrichia</taxon>
        <taxon>Erysipelotrichales</taxon>
        <taxon>Erysipelotrichaceae</taxon>
        <taxon>Absicoccus</taxon>
    </lineage>
</organism>
<dbReference type="EMBL" id="JALBUS010000006">
    <property type="protein sequence ID" value="MDX8417248.1"/>
    <property type="molecule type" value="Genomic_DNA"/>
</dbReference>
<dbReference type="Pfam" id="PF14542">
    <property type="entry name" value="Acetyltransf_CG"/>
    <property type="match status" value="1"/>
</dbReference>
<dbReference type="InterPro" id="IPR016181">
    <property type="entry name" value="Acyl_CoA_acyltransferase"/>
</dbReference>
<dbReference type="RefSeq" id="WP_320325543.1">
    <property type="nucleotide sequence ID" value="NZ_JALBUS010000006.1"/>
</dbReference>
<dbReference type="Gene3D" id="3.40.630.30">
    <property type="match status" value="1"/>
</dbReference>
<sequence>MIKIIHEPNKNRVAAYDEKTCIGKCEYTVKDSIWQLIHTEVDPAYGGQGIARKLVAQVVQEARNRGVKIDPICSYAQKEFQRNPDYHDVDINFL</sequence>
<dbReference type="PROSITE" id="PS51186">
    <property type="entry name" value="GNAT"/>
    <property type="match status" value="1"/>
</dbReference>
<proteinExistence type="predicted"/>
<evidence type="ECO:0000313" key="3">
    <source>
        <dbReference type="EMBL" id="MDX8417248.1"/>
    </source>
</evidence>
<dbReference type="InterPro" id="IPR045057">
    <property type="entry name" value="Gcn5-rel_NAT"/>
</dbReference>
<accession>A0ABU4WLX6</accession>
<dbReference type="CDD" id="cd04301">
    <property type="entry name" value="NAT_SF"/>
    <property type="match status" value="1"/>
</dbReference>
<keyword evidence="4" id="KW-1185">Reference proteome</keyword>